<comment type="subcellular location">
    <subcellularLocation>
        <location evidence="2 16">Secreted</location>
    </subcellularLocation>
</comment>
<accession>C4JMZ0</accession>
<comment type="function">
    <text evidence="16">Secreted metalloproteinase that allows assimilation of proteinaceous substrates. Shows high activities on basic nuclear substrates such as histone and protamine.</text>
</comment>
<comment type="catalytic activity">
    <reaction evidence="1 16">
        <text>Preferential cleavage of bonds with hydrophobic residues in P1'. Also 3-Asn-|-Gln-4 and 8-Gly-|-Ser-9 bonds in insulin B chain.</text>
        <dbReference type="EC" id="3.4.24.39"/>
    </reaction>
</comment>
<evidence type="ECO:0000256" key="11">
    <source>
        <dbReference type="ARBA" id="ARBA00023049"/>
    </source>
</evidence>
<gene>
    <name evidence="17" type="ORF">UREG_04198</name>
</gene>
<dbReference type="PANTHER" id="PTHR37016">
    <property type="match status" value="1"/>
</dbReference>
<dbReference type="GeneID" id="8437211"/>
<dbReference type="CDD" id="cd11008">
    <property type="entry name" value="M35_deuterolysin_like"/>
    <property type="match status" value="1"/>
</dbReference>
<comment type="similarity">
    <text evidence="3 16">Belongs to the peptidase M35 family.</text>
</comment>
<keyword evidence="7 15" id="KW-0479">Metal-binding</keyword>
<dbReference type="GO" id="GO:0005576">
    <property type="term" value="C:extracellular region"/>
    <property type="evidence" value="ECO:0007669"/>
    <property type="project" value="UniProtKB-SubCell"/>
</dbReference>
<dbReference type="Proteomes" id="UP000002058">
    <property type="component" value="Unassembled WGS sequence"/>
</dbReference>
<dbReference type="SUPFAM" id="SSF55486">
    <property type="entry name" value="Metalloproteases ('zincins'), catalytic domain"/>
    <property type="match status" value="1"/>
</dbReference>
<feature type="binding site" evidence="15">
    <location>
        <position position="274"/>
    </location>
    <ligand>
        <name>Zn(2+)</name>
        <dbReference type="ChEBI" id="CHEBI:29105"/>
        <note>catalytic</note>
    </ligand>
</feature>
<evidence type="ECO:0000256" key="6">
    <source>
        <dbReference type="ARBA" id="ARBA00022685"/>
    </source>
</evidence>
<keyword evidence="18" id="KW-1185">Reference proteome</keyword>
<evidence type="ECO:0000256" key="15">
    <source>
        <dbReference type="PIRSR" id="PIRSR601384-2"/>
    </source>
</evidence>
<evidence type="ECO:0000256" key="13">
    <source>
        <dbReference type="ARBA" id="ARBA00023157"/>
    </source>
</evidence>
<dbReference type="GO" id="GO:0046872">
    <property type="term" value="F:metal ion binding"/>
    <property type="evidence" value="ECO:0007669"/>
    <property type="project" value="UniProtKB-KW"/>
</dbReference>
<reference evidence="18" key="1">
    <citation type="journal article" date="2009" name="Genome Res.">
        <title>Comparative genomic analyses of the human fungal pathogens Coccidioides and their relatives.</title>
        <authorList>
            <person name="Sharpton T.J."/>
            <person name="Stajich J.E."/>
            <person name="Rounsley S.D."/>
            <person name="Gardner M.J."/>
            <person name="Wortman J.R."/>
            <person name="Jordar V.S."/>
            <person name="Maiti R."/>
            <person name="Kodira C.D."/>
            <person name="Neafsey D.E."/>
            <person name="Zeng Q."/>
            <person name="Hung C.-Y."/>
            <person name="McMahan C."/>
            <person name="Muszewska A."/>
            <person name="Grynberg M."/>
            <person name="Mandel M.A."/>
            <person name="Kellner E.M."/>
            <person name="Barker B.M."/>
            <person name="Galgiani J.N."/>
            <person name="Orbach M.J."/>
            <person name="Kirkland T.N."/>
            <person name="Cole G.T."/>
            <person name="Henn M.R."/>
            <person name="Birren B.W."/>
            <person name="Taylor J.W."/>
        </authorList>
    </citation>
    <scope>NUCLEOTIDE SEQUENCE [LARGE SCALE GENOMIC DNA]</scope>
    <source>
        <strain evidence="18">UAMH 1704</strain>
    </source>
</reference>
<dbReference type="OMA" id="ATQVYQN"/>
<dbReference type="PRINTS" id="PR00768">
    <property type="entry name" value="DEUTEROLYSIN"/>
</dbReference>
<evidence type="ECO:0000256" key="1">
    <source>
        <dbReference type="ARBA" id="ARBA00001187"/>
    </source>
</evidence>
<keyword evidence="9 16" id="KW-0378">Hydrolase</keyword>
<evidence type="ECO:0000256" key="8">
    <source>
        <dbReference type="ARBA" id="ARBA00022729"/>
    </source>
</evidence>
<protein>
    <recommendedName>
        <fullName evidence="16">Neutral protease 2</fullName>
        <ecNumber evidence="16">3.4.24.39</ecNumber>
    </recommendedName>
    <alternativeName>
        <fullName evidence="16">Deuterolysin</fullName>
    </alternativeName>
</protein>
<evidence type="ECO:0000256" key="7">
    <source>
        <dbReference type="ARBA" id="ARBA00022723"/>
    </source>
</evidence>
<dbReference type="Gene3D" id="2.60.40.2970">
    <property type="match status" value="1"/>
</dbReference>
<sequence>MLLSILVAGLATFTRLASSAPHEPEVSVQLSRVDNTRIKAVLTNHAGLSISVLTPKSLFDPSPVQKVNVLKDDAFTTIAPNASLETTFDLAETFDLSANGQYTIYSDDFMLYGAANTTEIVGSVLYKSNELTIHVNGAKPALIAHAIVKRSTIDGTCRAYDWQLKAAFARCRDLAAGAARIPSITKFAEYFKTTEPRIQRIVAARFRAIQRECGAVNRGRARFNCKDSSGLCRKGYLAYAVTPGGQVFLCPSFHGLPMNGRSCHSQDKGHVVLHELTHLGEVYEPRCRDYAYSYEGIKRLGADKAYLNADTYGLYALAVLKGC</sequence>
<evidence type="ECO:0000256" key="5">
    <source>
        <dbReference type="ARBA" id="ARBA00022670"/>
    </source>
</evidence>
<feature type="chain" id="PRO_5005125055" description="Neutral protease 2" evidence="16">
    <location>
        <begin position="20"/>
        <end position="323"/>
    </location>
</feature>
<evidence type="ECO:0000256" key="14">
    <source>
        <dbReference type="PIRSR" id="PIRSR601384-1"/>
    </source>
</evidence>
<dbReference type="Gene3D" id="3.40.390.10">
    <property type="entry name" value="Collagenase (Catalytic Domain)"/>
    <property type="match status" value="1"/>
</dbReference>
<feature type="signal peptide" evidence="16">
    <location>
        <begin position="1"/>
        <end position="19"/>
    </location>
</feature>
<keyword evidence="13" id="KW-1015">Disulfide bond</keyword>
<dbReference type="KEGG" id="ure:UREG_04198"/>
<keyword evidence="10 15" id="KW-0862">Zinc</keyword>
<dbReference type="InParanoid" id="C4JMZ0"/>
<organism evidence="17 18">
    <name type="scientific">Uncinocarpus reesii (strain UAMH 1704)</name>
    <dbReference type="NCBI Taxonomy" id="336963"/>
    <lineage>
        <taxon>Eukaryota</taxon>
        <taxon>Fungi</taxon>
        <taxon>Dikarya</taxon>
        <taxon>Ascomycota</taxon>
        <taxon>Pezizomycotina</taxon>
        <taxon>Eurotiomycetes</taxon>
        <taxon>Eurotiomycetidae</taxon>
        <taxon>Onygenales</taxon>
        <taxon>Onygenaceae</taxon>
        <taxon>Uncinocarpus</taxon>
    </lineage>
</organism>
<comment type="cofactor">
    <cofactor evidence="15 16">
        <name>Zn(2+)</name>
        <dbReference type="ChEBI" id="CHEBI:29105"/>
    </cofactor>
    <text evidence="15 16">Binds 1 zinc ion per subunit.</text>
</comment>
<dbReference type="GO" id="GO:0004222">
    <property type="term" value="F:metalloendopeptidase activity"/>
    <property type="evidence" value="ECO:0007669"/>
    <property type="project" value="InterPro"/>
</dbReference>
<keyword evidence="12" id="KW-0865">Zymogen</keyword>
<evidence type="ECO:0000256" key="10">
    <source>
        <dbReference type="ARBA" id="ARBA00022833"/>
    </source>
</evidence>
<dbReference type="InterPro" id="IPR001384">
    <property type="entry name" value="Peptidase_M35"/>
</dbReference>
<dbReference type="InterPro" id="IPR024079">
    <property type="entry name" value="MetalloPept_cat_dom_sf"/>
</dbReference>
<feature type="active site" evidence="14">
    <location>
        <position position="275"/>
    </location>
</feature>
<dbReference type="Pfam" id="PF02102">
    <property type="entry name" value="Peptidase_M35"/>
    <property type="match status" value="1"/>
</dbReference>
<feature type="binding site" evidence="15">
    <location>
        <position position="289"/>
    </location>
    <ligand>
        <name>Zn(2+)</name>
        <dbReference type="ChEBI" id="CHEBI:29105"/>
        <note>catalytic</note>
    </ligand>
</feature>
<dbReference type="AlphaFoldDB" id="C4JMZ0"/>
<evidence type="ECO:0000313" key="17">
    <source>
        <dbReference type="EMBL" id="EEP79352.1"/>
    </source>
</evidence>
<evidence type="ECO:0000256" key="3">
    <source>
        <dbReference type="ARBA" id="ARBA00010279"/>
    </source>
</evidence>
<evidence type="ECO:0000256" key="9">
    <source>
        <dbReference type="ARBA" id="ARBA00022801"/>
    </source>
</evidence>
<feature type="binding site" evidence="15">
    <location>
        <position position="278"/>
    </location>
    <ligand>
        <name>Zn(2+)</name>
        <dbReference type="ChEBI" id="CHEBI:29105"/>
        <note>catalytic</note>
    </ligand>
</feature>
<dbReference type="OrthoDB" id="412874at2759"/>
<keyword evidence="11 16" id="KW-0482">Metalloprotease</keyword>
<evidence type="ECO:0000256" key="16">
    <source>
        <dbReference type="RuleBase" id="RU361126"/>
    </source>
</evidence>
<keyword evidence="6 16" id="KW-0165">Cleavage on pair of basic residues</keyword>
<dbReference type="eggNOG" id="ENOG502SGF5">
    <property type="taxonomic scope" value="Eukaryota"/>
</dbReference>
<dbReference type="PANTHER" id="PTHR37016:SF3">
    <property type="entry name" value="NEUTRAL PROTEASE 2-RELATED"/>
    <property type="match status" value="1"/>
</dbReference>
<dbReference type="EC" id="3.4.24.39" evidence="16"/>
<evidence type="ECO:0000313" key="18">
    <source>
        <dbReference type="Proteomes" id="UP000002058"/>
    </source>
</evidence>
<keyword evidence="4 16" id="KW-0964">Secreted</keyword>
<dbReference type="InterPro" id="IPR050414">
    <property type="entry name" value="Fungal_M35_metalloproteases"/>
</dbReference>
<dbReference type="EMBL" id="CH476616">
    <property type="protein sequence ID" value="EEP79352.1"/>
    <property type="molecule type" value="Genomic_DNA"/>
</dbReference>
<keyword evidence="5 16" id="KW-0645">Protease</keyword>
<dbReference type="HOGENOM" id="CLU_039313_1_0_1"/>
<dbReference type="RefSeq" id="XP_002544681.1">
    <property type="nucleotide sequence ID" value="XM_002544635.1"/>
</dbReference>
<dbReference type="GO" id="GO:0006508">
    <property type="term" value="P:proteolysis"/>
    <property type="evidence" value="ECO:0007669"/>
    <property type="project" value="UniProtKB-KW"/>
</dbReference>
<name>C4JMZ0_UNCRE</name>
<evidence type="ECO:0000256" key="2">
    <source>
        <dbReference type="ARBA" id="ARBA00004613"/>
    </source>
</evidence>
<keyword evidence="8 16" id="KW-0732">Signal</keyword>
<evidence type="ECO:0000256" key="4">
    <source>
        <dbReference type="ARBA" id="ARBA00022525"/>
    </source>
</evidence>
<dbReference type="BRENDA" id="3.4.24.39">
    <property type="organism ID" value="8258"/>
</dbReference>
<dbReference type="STRING" id="336963.C4JMZ0"/>
<evidence type="ECO:0000256" key="12">
    <source>
        <dbReference type="ARBA" id="ARBA00023145"/>
    </source>
</evidence>
<proteinExistence type="inferred from homology"/>
<dbReference type="VEuPathDB" id="FungiDB:UREG_04198"/>